<dbReference type="PANTHER" id="PTHR16932">
    <property type="entry name" value="INTERFERON ALPHA-INDUCIBLE PROTEIN 27"/>
    <property type="match status" value="1"/>
</dbReference>
<keyword evidence="7" id="KW-1185">Reference proteome</keyword>
<dbReference type="GeneID" id="37179498"/>
<evidence type="ECO:0000313" key="7">
    <source>
        <dbReference type="Proteomes" id="UP000249497"/>
    </source>
</evidence>
<dbReference type="RefSeq" id="XP_025526727.1">
    <property type="nucleotide sequence ID" value="XM_025675805.1"/>
</dbReference>
<keyword evidence="5" id="KW-0472">Membrane</keyword>
<dbReference type="InterPro" id="IPR009311">
    <property type="entry name" value="IFI6/IFI27-like"/>
</dbReference>
<name>A0A8T8WY96_ASPJA</name>
<dbReference type="GO" id="GO:0016020">
    <property type="term" value="C:membrane"/>
    <property type="evidence" value="ECO:0007669"/>
    <property type="project" value="UniProtKB-SubCell"/>
</dbReference>
<gene>
    <name evidence="6" type="ORF">BO86DRAFT_432493</name>
</gene>
<evidence type="ECO:0000256" key="3">
    <source>
        <dbReference type="ARBA" id="ARBA00022692"/>
    </source>
</evidence>
<evidence type="ECO:0000256" key="2">
    <source>
        <dbReference type="ARBA" id="ARBA00007262"/>
    </source>
</evidence>
<dbReference type="InterPro" id="IPR038213">
    <property type="entry name" value="IFI6/IFI27-like_sf"/>
</dbReference>
<evidence type="ECO:0000256" key="1">
    <source>
        <dbReference type="ARBA" id="ARBA00004141"/>
    </source>
</evidence>
<accession>A0A8T8WY96</accession>
<comment type="subcellular location">
    <subcellularLocation>
        <location evidence="1">Membrane</location>
        <topology evidence="1">Multi-pass membrane protein</topology>
    </subcellularLocation>
</comment>
<proteinExistence type="inferred from homology"/>
<keyword evidence="4" id="KW-1133">Transmembrane helix</keyword>
<dbReference type="Proteomes" id="UP000249497">
    <property type="component" value="Unassembled WGS sequence"/>
</dbReference>
<protein>
    <submittedName>
        <fullName evidence="6">Uncharacterized protein</fullName>
    </submittedName>
</protein>
<evidence type="ECO:0000256" key="5">
    <source>
        <dbReference type="ARBA" id="ARBA00023136"/>
    </source>
</evidence>
<keyword evidence="3" id="KW-0812">Transmembrane</keyword>
<dbReference type="PANTHER" id="PTHR16932:SF18">
    <property type="entry name" value="INTERFERON, ALPHA-INDUCIBLE PROTEIN 27-LIKE 2"/>
    <property type="match status" value="1"/>
</dbReference>
<dbReference type="Gene3D" id="6.10.110.10">
    <property type="match status" value="1"/>
</dbReference>
<dbReference type="EMBL" id="KZ824800">
    <property type="protein sequence ID" value="RAH80833.1"/>
    <property type="molecule type" value="Genomic_DNA"/>
</dbReference>
<dbReference type="AlphaFoldDB" id="A0A8T8WY96"/>
<dbReference type="OrthoDB" id="440424at2759"/>
<evidence type="ECO:0000256" key="4">
    <source>
        <dbReference type="ARBA" id="ARBA00022989"/>
    </source>
</evidence>
<organism evidence="6 7">
    <name type="scientific">Aspergillus japonicus CBS 114.51</name>
    <dbReference type="NCBI Taxonomy" id="1448312"/>
    <lineage>
        <taxon>Eukaryota</taxon>
        <taxon>Fungi</taxon>
        <taxon>Dikarya</taxon>
        <taxon>Ascomycota</taxon>
        <taxon>Pezizomycotina</taxon>
        <taxon>Eurotiomycetes</taxon>
        <taxon>Eurotiomycetidae</taxon>
        <taxon>Eurotiales</taxon>
        <taxon>Aspergillaceae</taxon>
        <taxon>Aspergillus</taxon>
        <taxon>Aspergillus subgen. Circumdati</taxon>
    </lineage>
</organism>
<sequence length="159" mass="16783">MEYLCDAINSTISFGQNIVQEYATALAVGSTGLALATVPITGPAVLVAVGFSASGPIATSFAAVWQSLLGVVQTGSLFATLQSAAMGGVAAGTFTAALNIGVVMMGSAAIGIKWTYEKGDMAEIFSYRHYKCMMNDPHMLEKRNSLDTEFLRLRKLDMS</sequence>
<dbReference type="Pfam" id="PF06140">
    <property type="entry name" value="Ifi-6-16"/>
    <property type="match status" value="1"/>
</dbReference>
<comment type="similarity">
    <text evidence="2">Belongs to the IFI6/IFI27 family.</text>
</comment>
<evidence type="ECO:0000313" key="6">
    <source>
        <dbReference type="EMBL" id="RAH80833.1"/>
    </source>
</evidence>
<reference evidence="6 7" key="1">
    <citation type="submission" date="2018-02" db="EMBL/GenBank/DDBJ databases">
        <title>The genomes of Aspergillus section Nigri reveals drivers in fungal speciation.</title>
        <authorList>
            <consortium name="DOE Joint Genome Institute"/>
            <person name="Vesth T.C."/>
            <person name="Nybo J."/>
            <person name="Theobald S."/>
            <person name="Brandl J."/>
            <person name="Frisvad J.C."/>
            <person name="Nielsen K.F."/>
            <person name="Lyhne E.K."/>
            <person name="Kogle M.E."/>
            <person name="Kuo A."/>
            <person name="Riley R."/>
            <person name="Clum A."/>
            <person name="Nolan M."/>
            <person name="Lipzen A."/>
            <person name="Salamov A."/>
            <person name="Henrissat B."/>
            <person name="Wiebenga A."/>
            <person name="De vries R.P."/>
            <person name="Grigoriev I.V."/>
            <person name="Mortensen U.H."/>
            <person name="Andersen M.R."/>
            <person name="Baker S.E."/>
        </authorList>
    </citation>
    <scope>NUCLEOTIDE SEQUENCE [LARGE SCALE GENOMIC DNA]</scope>
    <source>
        <strain evidence="6 7">CBS 114.51</strain>
    </source>
</reference>